<feature type="domain" description="HAMP" evidence="6">
    <location>
        <begin position="201"/>
        <end position="254"/>
    </location>
</feature>
<name>A0A1H8Y491_9FIRM</name>
<sequence>MGLQLGIMFSITIILLTSLLGMSLYQLADNNSTAESIINHTVTRAMTLKDAHTDFTRALLDMRGFLFYPDGSATYEQGYRNNLKKSLEAVGRYNQDSTMTDSKEEGGKLKNLVEAYVAIGDKVIAAKKANDPLLTQYTTEGRNLVKQIDDQFIAVSTIQEKYLNDKGQGMISDNQGMMVKLAVGSLCILLLAVALVSWYGRNLAGRLKNVSQSLAQIGELDLTQPDLHPTRNDEIGDMGLVIIKMRHTLKEFTQRIQTSSSLLASSSQQLSATVDEQIKSVDSVAQSIQDIAAGSVQNANSINDISATLEQISAGAEQVSAGAGELDYNTQTAVAEAEAGMKLLQEVVSQNETVSQAMADINSVTASLAQGSNDIKGIVALINGIAGQTNLLALNAAIEAARAGEAGRGFAVVAEEVRKLAEQSAGATQNIEEIIEKMGSEIEHAVQSVGNASEEVKRGSETVYNTQQGFVAINEKLMSVKEGISQIAASVKEMAQGTEGMVAGVQNISAIAEETSSSAQMVAASAEEQNASMHEINSSAGALSTMAGELKQIATQFKI</sequence>
<keyword evidence="4" id="KW-0812">Transmembrane</keyword>
<keyword evidence="4" id="KW-1133">Transmembrane helix</keyword>
<proteinExistence type="inferred from homology"/>
<evidence type="ECO:0000313" key="7">
    <source>
        <dbReference type="EMBL" id="SEP46801.1"/>
    </source>
</evidence>
<dbReference type="SUPFAM" id="SSF58104">
    <property type="entry name" value="Methyl-accepting chemotaxis protein (MCP) signaling domain"/>
    <property type="match status" value="1"/>
</dbReference>
<evidence type="ECO:0000256" key="4">
    <source>
        <dbReference type="SAM" id="Phobius"/>
    </source>
</evidence>
<dbReference type="CDD" id="cd11386">
    <property type="entry name" value="MCP_signal"/>
    <property type="match status" value="1"/>
</dbReference>
<feature type="transmembrane region" description="Helical" evidence="4">
    <location>
        <begin position="6"/>
        <end position="25"/>
    </location>
</feature>
<dbReference type="InterPro" id="IPR004089">
    <property type="entry name" value="MCPsignal_dom"/>
</dbReference>
<dbReference type="GO" id="GO:0007165">
    <property type="term" value="P:signal transduction"/>
    <property type="evidence" value="ECO:0007669"/>
    <property type="project" value="UniProtKB-KW"/>
</dbReference>
<dbReference type="SMART" id="SM00304">
    <property type="entry name" value="HAMP"/>
    <property type="match status" value="1"/>
</dbReference>
<reference evidence="7 8" key="1">
    <citation type="submission" date="2016-10" db="EMBL/GenBank/DDBJ databases">
        <authorList>
            <person name="de Groot N.N."/>
        </authorList>
    </citation>
    <scope>NUCLEOTIDE SEQUENCE [LARGE SCALE GENOMIC DNA]</scope>
    <source>
        <strain evidence="7 8">DSM 13305</strain>
    </source>
</reference>
<organism evidence="7 8">
    <name type="scientific">Propionispora vibrioides</name>
    <dbReference type="NCBI Taxonomy" id="112903"/>
    <lineage>
        <taxon>Bacteria</taxon>
        <taxon>Bacillati</taxon>
        <taxon>Bacillota</taxon>
        <taxon>Negativicutes</taxon>
        <taxon>Selenomonadales</taxon>
        <taxon>Sporomusaceae</taxon>
        <taxon>Propionispora</taxon>
    </lineage>
</organism>
<evidence type="ECO:0000259" key="5">
    <source>
        <dbReference type="PROSITE" id="PS50111"/>
    </source>
</evidence>
<dbReference type="AlphaFoldDB" id="A0A1H8Y491"/>
<dbReference type="PROSITE" id="PS50885">
    <property type="entry name" value="HAMP"/>
    <property type="match status" value="1"/>
</dbReference>
<dbReference type="PROSITE" id="PS50111">
    <property type="entry name" value="CHEMOTAXIS_TRANSDUC_2"/>
    <property type="match status" value="1"/>
</dbReference>
<evidence type="ECO:0000256" key="1">
    <source>
        <dbReference type="ARBA" id="ARBA00023224"/>
    </source>
</evidence>
<evidence type="ECO:0000259" key="6">
    <source>
        <dbReference type="PROSITE" id="PS50885"/>
    </source>
</evidence>
<keyword evidence="8" id="KW-1185">Reference proteome</keyword>
<dbReference type="Pfam" id="PF00672">
    <property type="entry name" value="HAMP"/>
    <property type="match status" value="1"/>
</dbReference>
<gene>
    <name evidence="7" type="ORF">SAMN04490178_1416</name>
</gene>
<dbReference type="Gene3D" id="1.10.287.950">
    <property type="entry name" value="Methyl-accepting chemotaxis protein"/>
    <property type="match status" value="1"/>
</dbReference>
<dbReference type="GO" id="GO:0016020">
    <property type="term" value="C:membrane"/>
    <property type="evidence" value="ECO:0007669"/>
    <property type="project" value="InterPro"/>
</dbReference>
<keyword evidence="4" id="KW-0472">Membrane</keyword>
<dbReference type="Pfam" id="PF00015">
    <property type="entry name" value="MCPsignal"/>
    <property type="match status" value="1"/>
</dbReference>
<feature type="transmembrane region" description="Helical" evidence="4">
    <location>
        <begin position="178"/>
        <end position="199"/>
    </location>
</feature>
<dbReference type="SMART" id="SM00283">
    <property type="entry name" value="MA"/>
    <property type="match status" value="1"/>
</dbReference>
<dbReference type="PANTHER" id="PTHR32089">
    <property type="entry name" value="METHYL-ACCEPTING CHEMOTAXIS PROTEIN MCPB"/>
    <property type="match status" value="1"/>
</dbReference>
<dbReference type="InterPro" id="IPR003660">
    <property type="entry name" value="HAMP_dom"/>
</dbReference>
<dbReference type="CDD" id="cd06225">
    <property type="entry name" value="HAMP"/>
    <property type="match status" value="1"/>
</dbReference>
<keyword evidence="1 3" id="KW-0807">Transducer</keyword>
<evidence type="ECO:0000313" key="8">
    <source>
        <dbReference type="Proteomes" id="UP000198847"/>
    </source>
</evidence>
<protein>
    <submittedName>
        <fullName evidence="7">Methyl-accepting chemotaxis protein</fullName>
    </submittedName>
</protein>
<feature type="domain" description="Methyl-accepting transducer" evidence="5">
    <location>
        <begin position="273"/>
        <end position="509"/>
    </location>
</feature>
<dbReference type="PANTHER" id="PTHR32089:SF112">
    <property type="entry name" value="LYSOZYME-LIKE PROTEIN-RELATED"/>
    <property type="match status" value="1"/>
</dbReference>
<dbReference type="Proteomes" id="UP000198847">
    <property type="component" value="Unassembled WGS sequence"/>
</dbReference>
<accession>A0A1H8Y491</accession>
<evidence type="ECO:0000256" key="2">
    <source>
        <dbReference type="ARBA" id="ARBA00029447"/>
    </source>
</evidence>
<evidence type="ECO:0000256" key="3">
    <source>
        <dbReference type="PROSITE-ProRule" id="PRU00284"/>
    </source>
</evidence>
<comment type="similarity">
    <text evidence="2">Belongs to the methyl-accepting chemotaxis (MCP) protein family.</text>
</comment>
<dbReference type="EMBL" id="FODY01000041">
    <property type="protein sequence ID" value="SEP46801.1"/>
    <property type="molecule type" value="Genomic_DNA"/>
</dbReference>
<dbReference type="STRING" id="112903.SAMN04490178_1416"/>